<feature type="compositionally biased region" description="Polar residues" evidence="2">
    <location>
        <begin position="269"/>
        <end position="287"/>
    </location>
</feature>
<evidence type="ECO:0000256" key="2">
    <source>
        <dbReference type="SAM" id="MobiDB-lite"/>
    </source>
</evidence>
<accession>A0A388JQK5</accession>
<comment type="caution">
    <text evidence="3">The sequence shown here is derived from an EMBL/GenBank/DDBJ whole genome shotgun (WGS) entry which is preliminary data.</text>
</comment>
<sequence>MVASTVVKWVTGRDNCSSDVLICYHRPPVATGANAEPLLALPAANSRTAAGSQVTSASTYSAQPRTGSWTQNQQILDKCNTFISRAEQKERDERAAKERLKKQREKEEAAVRLKKEREDFKCRMGQRLESRVAPMYDAIMGKGVNKTNSGSADEEVPRQRWENEEMRAKYGIVEQLPSTNLVDRLQKENNDIKKAGDDLKTRLENDMAALKWEIRDLKNHHESVGRSNLTKQIDELRSEIELLHKRNEETEEVAQLWRSEALRPGNKRGSINMSTPASKGRTVTRSQLGGGPDEEARRLCGEVQDLHECRRCDQTEVDMLKERCAKAEAQRMDAEV</sequence>
<keyword evidence="1" id="KW-0175">Coiled coil</keyword>
<evidence type="ECO:0000313" key="4">
    <source>
        <dbReference type="Proteomes" id="UP000265515"/>
    </source>
</evidence>
<feature type="coiled-coil region" evidence="1">
    <location>
        <begin position="182"/>
        <end position="253"/>
    </location>
</feature>
<protein>
    <submittedName>
        <fullName evidence="3">Uncharacterized protein</fullName>
    </submittedName>
</protein>
<evidence type="ECO:0000313" key="3">
    <source>
        <dbReference type="EMBL" id="GBG60061.1"/>
    </source>
</evidence>
<dbReference type="Gramene" id="GBG60061">
    <property type="protein sequence ID" value="GBG60061"/>
    <property type="gene ID" value="CBR_g392"/>
</dbReference>
<organism evidence="3 4">
    <name type="scientific">Chara braunii</name>
    <name type="common">Braun's stonewort</name>
    <dbReference type="NCBI Taxonomy" id="69332"/>
    <lineage>
        <taxon>Eukaryota</taxon>
        <taxon>Viridiplantae</taxon>
        <taxon>Streptophyta</taxon>
        <taxon>Charophyceae</taxon>
        <taxon>Charales</taxon>
        <taxon>Characeae</taxon>
        <taxon>Chara</taxon>
    </lineage>
</organism>
<name>A0A388JQK5_CHABU</name>
<feature type="region of interest" description="Disordered" evidence="2">
    <location>
        <begin position="264"/>
        <end position="294"/>
    </location>
</feature>
<proteinExistence type="predicted"/>
<dbReference type="EMBL" id="BFEA01000008">
    <property type="protein sequence ID" value="GBG60061.1"/>
    <property type="molecule type" value="Genomic_DNA"/>
</dbReference>
<gene>
    <name evidence="3" type="ORF">CBR_g392</name>
</gene>
<feature type="region of interest" description="Disordered" evidence="2">
    <location>
        <begin position="88"/>
        <end position="107"/>
    </location>
</feature>
<dbReference type="Proteomes" id="UP000265515">
    <property type="component" value="Unassembled WGS sequence"/>
</dbReference>
<keyword evidence="4" id="KW-1185">Reference proteome</keyword>
<dbReference type="AlphaFoldDB" id="A0A388JQK5"/>
<evidence type="ECO:0000256" key="1">
    <source>
        <dbReference type="SAM" id="Coils"/>
    </source>
</evidence>
<reference evidence="3 4" key="1">
    <citation type="journal article" date="2018" name="Cell">
        <title>The Chara Genome: Secondary Complexity and Implications for Plant Terrestrialization.</title>
        <authorList>
            <person name="Nishiyama T."/>
            <person name="Sakayama H."/>
            <person name="Vries J.D."/>
            <person name="Buschmann H."/>
            <person name="Saint-Marcoux D."/>
            <person name="Ullrich K.K."/>
            <person name="Haas F.B."/>
            <person name="Vanderstraeten L."/>
            <person name="Becker D."/>
            <person name="Lang D."/>
            <person name="Vosolsobe S."/>
            <person name="Rombauts S."/>
            <person name="Wilhelmsson P.K.I."/>
            <person name="Janitza P."/>
            <person name="Kern R."/>
            <person name="Heyl A."/>
            <person name="Rumpler F."/>
            <person name="Villalobos L.I.A.C."/>
            <person name="Clay J.M."/>
            <person name="Skokan R."/>
            <person name="Toyoda A."/>
            <person name="Suzuki Y."/>
            <person name="Kagoshima H."/>
            <person name="Schijlen E."/>
            <person name="Tajeshwar N."/>
            <person name="Catarino B."/>
            <person name="Hetherington A.J."/>
            <person name="Saltykova A."/>
            <person name="Bonnot C."/>
            <person name="Breuninger H."/>
            <person name="Symeonidi A."/>
            <person name="Radhakrishnan G.V."/>
            <person name="Van Nieuwerburgh F."/>
            <person name="Deforce D."/>
            <person name="Chang C."/>
            <person name="Karol K.G."/>
            <person name="Hedrich R."/>
            <person name="Ulvskov P."/>
            <person name="Glockner G."/>
            <person name="Delwiche C.F."/>
            <person name="Petrasek J."/>
            <person name="Van de Peer Y."/>
            <person name="Friml J."/>
            <person name="Beilby M."/>
            <person name="Dolan L."/>
            <person name="Kohara Y."/>
            <person name="Sugano S."/>
            <person name="Fujiyama A."/>
            <person name="Delaux P.-M."/>
            <person name="Quint M."/>
            <person name="TheiBen G."/>
            <person name="Hagemann M."/>
            <person name="Harholt J."/>
            <person name="Dunand C."/>
            <person name="Zachgo S."/>
            <person name="Langdale J."/>
            <person name="Maumus F."/>
            <person name="Straeten D.V.D."/>
            <person name="Gould S.B."/>
            <person name="Rensing S.A."/>
        </authorList>
    </citation>
    <scope>NUCLEOTIDE SEQUENCE [LARGE SCALE GENOMIC DNA]</scope>
    <source>
        <strain evidence="3 4">S276</strain>
    </source>
</reference>